<comment type="caution">
    <text evidence="1">The sequence shown here is derived from an EMBL/GenBank/DDBJ whole genome shotgun (WGS) entry which is preliminary data.</text>
</comment>
<sequence>KKKKKLKKTFFFKKKKKKKKIMRTVNIGKLRGFERGSKLTRASQSRGHRSDQSKTLEDNNMELLLLLDTQHTLPFDDKWVQTAIGLFEKYENLQVLGGFTGVFKHGKTFGDVKWTEQRPEIMEIKSFAGKVEDPEDYYDQHIQKKEHVQSLQEDSVIMSKLLALKKAYYENFELENVLAAEGTDVNDIFSDYRRDIRLRKDGWNIALAKTNRVIKERFVQWNGGKYYSNDYDAKDGLSSSSQLKPIPYETKIKTSHSHSLSYQWVPFMFVTGVRFGPIFIRKNWWFDVLLPHLISLNRIQGNELDTWLDLEISLYTWAFGGNGTYFIKKKKNAQIFCVCVCVFCSYVGLYDADGFQFDSKAFAEELKRDNQIDSKFDHYQETHLLSSKADWNVFNVTFLMLLNEKELNYPSHTQTLRLKPFSEYSSGDSARLIDALQDLRDMSLKESLFDENIQKMLQTLNKK</sequence>
<feature type="non-terminal residue" evidence="1">
    <location>
        <position position="1"/>
    </location>
</feature>
<dbReference type="EMBL" id="ASPP01005656">
    <property type="protein sequence ID" value="ETO30140.1"/>
    <property type="molecule type" value="Genomic_DNA"/>
</dbReference>
<dbReference type="AlphaFoldDB" id="X6NV04"/>
<dbReference type="Proteomes" id="UP000023152">
    <property type="component" value="Unassembled WGS sequence"/>
</dbReference>
<evidence type="ECO:0000313" key="2">
    <source>
        <dbReference type="Proteomes" id="UP000023152"/>
    </source>
</evidence>
<evidence type="ECO:0000313" key="1">
    <source>
        <dbReference type="EMBL" id="ETO30140.1"/>
    </source>
</evidence>
<proteinExistence type="predicted"/>
<name>X6NV04_RETFI</name>
<gene>
    <name evidence="1" type="ORF">RFI_06976</name>
</gene>
<organism evidence="1 2">
    <name type="scientific">Reticulomyxa filosa</name>
    <dbReference type="NCBI Taxonomy" id="46433"/>
    <lineage>
        <taxon>Eukaryota</taxon>
        <taxon>Sar</taxon>
        <taxon>Rhizaria</taxon>
        <taxon>Retaria</taxon>
        <taxon>Foraminifera</taxon>
        <taxon>Monothalamids</taxon>
        <taxon>Reticulomyxidae</taxon>
        <taxon>Reticulomyxa</taxon>
    </lineage>
</organism>
<keyword evidence="2" id="KW-1185">Reference proteome</keyword>
<accession>X6NV04</accession>
<protein>
    <submittedName>
        <fullName evidence="1">Uncharacterized protein</fullName>
    </submittedName>
</protein>
<reference evidence="1 2" key="1">
    <citation type="journal article" date="2013" name="Curr. Biol.">
        <title>The Genome of the Foraminiferan Reticulomyxa filosa.</title>
        <authorList>
            <person name="Glockner G."/>
            <person name="Hulsmann N."/>
            <person name="Schleicher M."/>
            <person name="Noegel A.A."/>
            <person name="Eichinger L."/>
            <person name="Gallinger C."/>
            <person name="Pawlowski J."/>
            <person name="Sierra R."/>
            <person name="Euteneuer U."/>
            <person name="Pillet L."/>
            <person name="Moustafa A."/>
            <person name="Platzer M."/>
            <person name="Groth M."/>
            <person name="Szafranski K."/>
            <person name="Schliwa M."/>
        </authorList>
    </citation>
    <scope>NUCLEOTIDE SEQUENCE [LARGE SCALE GENOMIC DNA]</scope>
</reference>